<dbReference type="InterPro" id="IPR050708">
    <property type="entry name" value="T6SS_VgrG/RHS"/>
</dbReference>
<dbReference type="RefSeq" id="WP_077752586.1">
    <property type="nucleotide sequence ID" value="NZ_CP014782.1"/>
</dbReference>
<dbReference type="InterPro" id="IPR009030">
    <property type="entry name" value="Growth_fac_rcpt_cys_sf"/>
</dbReference>
<feature type="domain" description="Sushi" evidence="5">
    <location>
        <begin position="36"/>
        <end position="107"/>
    </location>
</feature>
<dbReference type="Proteomes" id="UP000189545">
    <property type="component" value="Chromosome"/>
</dbReference>
<dbReference type="SUPFAM" id="SSF69318">
    <property type="entry name" value="Integrin alpha N-terminal domain"/>
    <property type="match status" value="1"/>
</dbReference>
<dbReference type="GO" id="GO:0005576">
    <property type="term" value="C:extracellular region"/>
    <property type="evidence" value="ECO:0007669"/>
    <property type="project" value="UniProtKB-SubCell"/>
</dbReference>
<dbReference type="InterPro" id="IPR003284">
    <property type="entry name" value="Sal_SpvB"/>
</dbReference>
<keyword evidence="7" id="KW-1185">Reference proteome</keyword>
<dbReference type="GO" id="GO:0005737">
    <property type="term" value="C:cytoplasm"/>
    <property type="evidence" value="ECO:0007669"/>
    <property type="project" value="InterPro"/>
</dbReference>
<gene>
    <name evidence="6" type="ORF">Sps_02258</name>
</gene>
<name>A0A1S6HPF9_9GAMM</name>
<dbReference type="PANTHER" id="PTHR32305">
    <property type="match status" value="1"/>
</dbReference>
<keyword evidence="3" id="KW-0843">Virulence</keyword>
<proteinExistence type="predicted"/>
<keyword evidence="4" id="KW-1015">Disulfide bond</keyword>
<dbReference type="InterPro" id="IPR022385">
    <property type="entry name" value="Rhs_assc_core"/>
</dbReference>
<evidence type="ECO:0000256" key="2">
    <source>
        <dbReference type="ARBA" id="ARBA00022525"/>
    </source>
</evidence>
<dbReference type="STRING" id="225848.Sps_02258"/>
<evidence type="ECO:0000256" key="3">
    <source>
        <dbReference type="ARBA" id="ARBA00023026"/>
    </source>
</evidence>
<reference evidence="6 7" key="1">
    <citation type="submission" date="2016-03" db="EMBL/GenBank/DDBJ databases">
        <title>Complete genome sequence of Shewanella psychrophila WP2, a deep sea bacterium isolated from west Pacific sediment.</title>
        <authorList>
            <person name="Xu G."/>
            <person name="Jian H."/>
        </authorList>
    </citation>
    <scope>NUCLEOTIDE SEQUENCE [LARGE SCALE GENOMIC DNA]</scope>
    <source>
        <strain evidence="6 7">WP2</strain>
    </source>
</reference>
<protein>
    <submittedName>
        <fullName evidence="6">RHS repeat-associated core domain</fullName>
    </submittedName>
</protein>
<organism evidence="6 7">
    <name type="scientific">Shewanella psychrophila</name>
    <dbReference type="NCBI Taxonomy" id="225848"/>
    <lineage>
        <taxon>Bacteria</taxon>
        <taxon>Pseudomonadati</taxon>
        <taxon>Pseudomonadota</taxon>
        <taxon>Gammaproteobacteria</taxon>
        <taxon>Alteromonadales</taxon>
        <taxon>Shewanellaceae</taxon>
        <taxon>Shewanella</taxon>
    </lineage>
</organism>
<comment type="subcellular location">
    <subcellularLocation>
        <location evidence="1">Secreted</location>
    </subcellularLocation>
</comment>
<accession>A0A1S6HPF9</accession>
<dbReference type="InterPro" id="IPR000436">
    <property type="entry name" value="Sushi_SCR_CCP_dom"/>
</dbReference>
<sequence>MRSQGIGYILLFIFSLHLSFFVEASPNTASPLNITSVCPEGYQFNTAQTACEKVDEMAAAVSYAYSCPSGYTLSDTSCIKNEAHSAEVELTCGEGAGWSRSGNNCSRTLSQTASSQIVYSCPSGYARSGTRCTKSETKTAPSSLQCFSGGWTLSGANCIRTVSQAASISYTFSCPSGWTTVASSCRYVESKAATKVYYCAAGKRLFGNSCRLIKLASLRTLYSCPSGYSRSGTICRKTDTKPATASTVPASCPSGYSWSASRGKCRKQVRVIANLKPTNMSCFGGEPMGGGKRLWQCWSEVPRATQTRYSCSAGWTVSGSRCSKTLTQTASSRQAYYCPIVWSKGEPLDWRVSGSSCIYYGTSYPAPSNYTCSSGFSVSGSRCLKTHTLSATRTTNYSCPAGYIHSGTSCRKTQSKTASRIYQCATGWTLSGARCNRTLTQTASSRTVYSCPAGYGLTGSTCSKSEAKNAMAKTQYLCPTGFSYNSSLAMCRQSVVILSPIKPTGKQCSGGEPAEGGNRRWSCWEEDSARLENVYRCGEGWSVLGSQCQRTLTQVASQSTQYTCPAGWEREGQICSMTSSVDAIEITDADGQNAEPYHTVNLDAAVLNGQAGVSGGQASYQIPVDLPPGRAGIQPKVSLSYHSQSGNGVAGVGWSLNAGSAISRCGATYAQDGFTRAVTFNADTDRLCLNGQRLITSGRYGTSGAEYRTEMDSFVKVVQSGEVNGASTRFTVYRPDGSIATYGANADSRFTPGGLTTTLSWKVTQESWSSGKNTIDYEYDTSIAGEHLLSKIKYTGTENTLGERYVAFTYDARNDARISYLAGGMLQTTRRLTQVNTFETTNKPVHRYLLGYRYSLASGRSLVSGIQECGFSNTTLQCTSPTLFDWSETTHISEPQRLKIDGVTRYDDSINILGVIPHGDVNGDGTVDWPGFNTDAEQGLVNANDMVFQEFCRYNVMTASFNCVEIDINQDGKADPLRNMNGELQFDANQDGHYTSSNISLNNYGLNKVDRILSGADFNGDGFPDLLIYRHNDGQAKLALHLHTGDTLNPYLSHGETLLNYTYKRSSVDFKLYPTQTAEVIGDIDGNGLPDILVSELEQPIVGSVPGGNPKYFLLNKSRGDHLDFTTKELDINSYSGFPANYRLDYRFFSYFNDMNGDNLPDWFGWEGGELVVRMNDGTGTFHDAIELGADSTLLSRYFRLPTGNEGDVAFYRVPKFNGSLHFVDINGDGLKELLLPGERIIESCVSLVDPFKNGSVNNKESQYCGDQIYGDISSGYSAEYPTQLIDVKSHDHSIYRYDAIYFDKQTDGSYLARREASKFEGSASEIAFIDAFGDGLIDAVYTYGPDSVSTIVDKQAPHYGVDYGAYIVRNYGAGDGLTTSDYGAVDYLQFVTDGLGNTSQWRYRPLSTGEASAGQTKMYDTDHDYVGDGYIHFGSSMYVVQSFEQSNGIGGVNETEYAYKGAMYNLQGRGFTGFREVVEKDVSRNKVTLSVFKQKFPFVSLLESQTVSVNGITVAMTAQSWADNPQHTITGVYHNINTRTITNSYGLSGSSERRSAVEQTIAPSAVDEFGNISKRTQTVTDYIDGGANSYQTVVDTVFTPDTDNWFLSKFNAVMTTNTVENRDWVNDPTVNADIAQVATQTVESWDETHHKPTRIVYTASGSACSRSDVMVFNDYGLPLSSTVTGQSSACSSLSARTTSFNYTKNGSSVADDGYLPYQVTNAKGHITTTEYNMGLGVPTKVTAPNSIVTQTQYDAIGRPVQVSQTGSPIRYIRYLLAASWSHSPSHAKLLTRITSAGMPIQEEYQDSLGRPLRSATQGFDGSRYQYLDKQYDSLGHLTHESLPYFNGDTPEYTVFSGFDAFDRPATRSLPNGESGGLMSTYGYTGLTTDITVEGRTLSRTYGMQGLLYETVDAADGSNRFSYDGGGRPLIIEDANHNKIVASYNGFGHKTRLDDPNQGTTTFGYNTLGELDSQTDANGITQTFVLDTLGRITAKTFTGSQVNGNASYTWDTRKQGLLTSETQQGIDQSYTYTDNLQLATSSITVSNSHGGDGVTRTVGHQYDSFYGRPIGLTYPNGLMLEYRYNDSGYLSQTRNVASNYIYRTITDRDAAGHITGAALADELMSQVSAYNSEGTMASTQVTSSLGQLHNHYYERYDSFMNLTAERNAVTGLEKSYVYDNLNRLKQYSFSNGGFALYDNSTPFAATVDYGYDAVGNLLKKSDYSVNTAGAYEYGACNGPNRVCAITKPINNQRITFSYDSRGNLLTGDGLTMTYNALDKPLTINGRGPSNNTRTAFVYGSDNMRALQTRTVSGKTTKTHYVGKLFESDNDGSWRAYIDDIAVLSYTPDKGNKLLFTLRDRLGSATTLVDEAGNIISQRYFDPFGRTATASAAGSLGDLLDTNRHRRGFTDHEHLNEQQLIHMNGRVYDYNMGRFMSVDPFIQSPTSTQSVNPYSYIMNNPLSGTDPTGYVAEEKEFKIKVATTGSRIKRSVTATVSSNGKGGATVTFSGGNGASRSAAKNAVAGKLSGAGFKVSDIGGQKAISSSSTWNKSEASGVADKYTDVSTPGVDSAITAMNSNPNDLGQTAHVGRTQERNILESLEPGSYLRITGDAAVDAGIMMIPIPMLGAGKMGYQFYKASRVAKGLVTPEKFFGGLTHKEAEKVLMRKFGSPRGGGANNKSFFNNKTKRTYNLHQDPLHRGGKPHIDVRKRGLPTNYYKDKPFFLNGGAP</sequence>
<dbReference type="PROSITE" id="PS50923">
    <property type="entry name" value="SUSHI"/>
    <property type="match status" value="1"/>
</dbReference>
<evidence type="ECO:0000256" key="4">
    <source>
        <dbReference type="ARBA" id="ARBA00023157"/>
    </source>
</evidence>
<evidence type="ECO:0000259" key="5">
    <source>
        <dbReference type="PROSITE" id="PS50923"/>
    </source>
</evidence>
<evidence type="ECO:0000256" key="1">
    <source>
        <dbReference type="ARBA" id="ARBA00004613"/>
    </source>
</evidence>
<dbReference type="OrthoDB" id="9815903at2"/>
<dbReference type="EMBL" id="CP014782">
    <property type="protein sequence ID" value="AQS37416.1"/>
    <property type="molecule type" value="Genomic_DNA"/>
</dbReference>
<dbReference type="PANTHER" id="PTHR32305:SF15">
    <property type="entry name" value="PROTEIN RHSA-RELATED"/>
    <property type="match status" value="1"/>
</dbReference>
<dbReference type="Gene3D" id="2.180.10.10">
    <property type="entry name" value="RHS repeat-associated core"/>
    <property type="match status" value="2"/>
</dbReference>
<keyword evidence="2" id="KW-0964">Secreted</keyword>
<dbReference type="SUPFAM" id="SSF57184">
    <property type="entry name" value="Growth factor receptor domain"/>
    <property type="match status" value="1"/>
</dbReference>
<dbReference type="Pfam" id="PF03534">
    <property type="entry name" value="SpvB"/>
    <property type="match status" value="1"/>
</dbReference>
<evidence type="ECO:0000313" key="7">
    <source>
        <dbReference type="Proteomes" id="UP000189545"/>
    </source>
</evidence>
<dbReference type="NCBIfam" id="TIGR03696">
    <property type="entry name" value="Rhs_assc_core"/>
    <property type="match status" value="1"/>
</dbReference>
<evidence type="ECO:0000313" key="6">
    <source>
        <dbReference type="EMBL" id="AQS37416.1"/>
    </source>
</evidence>
<dbReference type="InterPro" id="IPR028994">
    <property type="entry name" value="Integrin_alpha_N"/>
</dbReference>
<dbReference type="KEGG" id="spsw:Sps_02258"/>